<sequence length="305" mass="34543">MSNKPIYVEIDIDCSVDEAWTYTQQPQLHEQWDLRFSRITYCDKAHEDEPQRFTYTTNVLPGISVSGWGESKGTHEKNGVKTSSLHFGTKQRISPIQEGKGYWQYVPKQNGMTFLTQYDYDVRYGAIGRAFDVLFRPVMGWATALSFDVLARWLEQGERPRTQYRRFFSYYLLIALFVFVWLYQGLVPKVIGQHPLEMAMLTELSPISSQHAATAIVVVGLLEIVVALLFCVRKLHRVLLIAQVVLFPLLTVSAIVAAPHVATDPFNVVTFNVLLSGLSIAALMLRVELPTASSCKRKRGASHDL</sequence>
<dbReference type="Proteomes" id="UP000093482">
    <property type="component" value="Unassembled WGS sequence"/>
</dbReference>
<evidence type="ECO:0008006" key="4">
    <source>
        <dbReference type="Google" id="ProtNLM"/>
    </source>
</evidence>
<organism evidence="2 3">
    <name type="scientific">Caryophanon latum</name>
    <dbReference type="NCBI Taxonomy" id="33977"/>
    <lineage>
        <taxon>Bacteria</taxon>
        <taxon>Bacillati</taxon>
        <taxon>Bacillota</taxon>
        <taxon>Bacilli</taxon>
        <taxon>Bacillales</taxon>
        <taxon>Caryophanaceae</taxon>
        <taxon>Caryophanon</taxon>
    </lineage>
</organism>
<keyword evidence="1" id="KW-0812">Transmembrane</keyword>
<gene>
    <name evidence="2" type="ORF">A6K76_02470</name>
</gene>
<dbReference type="Pfam" id="PF13781">
    <property type="entry name" value="DoxX_3"/>
    <property type="match status" value="1"/>
</dbReference>
<dbReference type="InterPro" id="IPR025695">
    <property type="entry name" value="DoxX-like"/>
</dbReference>
<reference evidence="2 3" key="1">
    <citation type="submission" date="2016-07" db="EMBL/GenBank/DDBJ databases">
        <title>Caryophanon latum genome sequencing.</title>
        <authorList>
            <person name="Verma A."/>
            <person name="Pal Y."/>
            <person name="Krishnamurthi S."/>
        </authorList>
    </citation>
    <scope>NUCLEOTIDE SEQUENCE [LARGE SCALE GENOMIC DNA]</scope>
    <source>
        <strain evidence="2 3">DSM 14151</strain>
    </source>
</reference>
<feature type="transmembrane region" description="Helical" evidence="1">
    <location>
        <begin position="268"/>
        <end position="289"/>
    </location>
</feature>
<evidence type="ECO:0000256" key="1">
    <source>
        <dbReference type="SAM" id="Phobius"/>
    </source>
</evidence>
<keyword evidence="1" id="KW-1133">Transmembrane helix</keyword>
<feature type="transmembrane region" description="Helical" evidence="1">
    <location>
        <begin position="238"/>
        <end position="262"/>
    </location>
</feature>
<dbReference type="AlphaFoldDB" id="A0A1C0YJD1"/>
<feature type="transmembrane region" description="Helical" evidence="1">
    <location>
        <begin position="211"/>
        <end position="231"/>
    </location>
</feature>
<proteinExistence type="predicted"/>
<keyword evidence="3" id="KW-1185">Reference proteome</keyword>
<name>A0A1C0YJD1_9BACL</name>
<protein>
    <recommendedName>
        <fullName evidence="4">DoxX-like family protein</fullName>
    </recommendedName>
</protein>
<accession>A0A1C0YJD1</accession>
<dbReference type="SUPFAM" id="SSF55961">
    <property type="entry name" value="Bet v1-like"/>
    <property type="match status" value="1"/>
</dbReference>
<dbReference type="EMBL" id="MATO01000056">
    <property type="protein sequence ID" value="OCS87253.1"/>
    <property type="molecule type" value="Genomic_DNA"/>
</dbReference>
<evidence type="ECO:0000313" key="3">
    <source>
        <dbReference type="Proteomes" id="UP000093482"/>
    </source>
</evidence>
<evidence type="ECO:0000313" key="2">
    <source>
        <dbReference type="EMBL" id="OCS87253.1"/>
    </source>
</evidence>
<comment type="caution">
    <text evidence="2">The sequence shown here is derived from an EMBL/GenBank/DDBJ whole genome shotgun (WGS) entry which is preliminary data.</text>
</comment>
<dbReference type="OrthoDB" id="6199084at2"/>
<keyword evidence="1" id="KW-0472">Membrane</keyword>
<dbReference type="RefSeq" id="WP_066465749.1">
    <property type="nucleotide sequence ID" value="NZ_MATO01000056.1"/>
</dbReference>
<feature type="transmembrane region" description="Helical" evidence="1">
    <location>
        <begin position="168"/>
        <end position="191"/>
    </location>
</feature>